<dbReference type="GO" id="GO:0071555">
    <property type="term" value="P:cell wall organization"/>
    <property type="evidence" value="ECO:0007669"/>
    <property type="project" value="UniProtKB-KW"/>
</dbReference>
<evidence type="ECO:0000256" key="8">
    <source>
        <dbReference type="ARBA" id="ARBA00023136"/>
    </source>
</evidence>
<dbReference type="GO" id="GO:0006032">
    <property type="term" value="P:chitin catabolic process"/>
    <property type="evidence" value="ECO:0007669"/>
    <property type="project" value="UniProtKB-KW"/>
</dbReference>
<dbReference type="GO" id="GO:0009272">
    <property type="term" value="P:fungal-type cell wall biogenesis"/>
    <property type="evidence" value="ECO:0007669"/>
    <property type="project" value="UniProtKB-ARBA"/>
</dbReference>
<dbReference type="GO" id="GO:0005886">
    <property type="term" value="C:plasma membrane"/>
    <property type="evidence" value="ECO:0007669"/>
    <property type="project" value="UniProtKB-SubCell"/>
</dbReference>
<comment type="cofactor">
    <cofactor evidence="1">
        <name>Co(2+)</name>
        <dbReference type="ChEBI" id="CHEBI:48828"/>
    </cofactor>
</comment>
<dbReference type="OrthoDB" id="407355at2759"/>
<keyword evidence="4" id="KW-0325">Glycoprotein</keyword>
<keyword evidence="12" id="KW-0961">Cell wall biogenesis/degradation</keyword>
<reference evidence="18" key="1">
    <citation type="submission" date="2022-07" db="EMBL/GenBank/DDBJ databases">
        <title>The genome of Lyophyllum shimeji provides insight into the initial evolution of ectomycorrhizal fungal genome.</title>
        <authorList>
            <person name="Kobayashi Y."/>
            <person name="Shibata T."/>
            <person name="Hirakawa H."/>
            <person name="Shigenobu S."/>
            <person name="Nishiyama T."/>
            <person name="Yamada A."/>
            <person name="Hasebe M."/>
            <person name="Kawaguchi M."/>
        </authorList>
    </citation>
    <scope>NUCLEOTIDE SEQUENCE</scope>
    <source>
        <strain evidence="18">AT787</strain>
    </source>
</reference>
<evidence type="ECO:0000256" key="10">
    <source>
        <dbReference type="ARBA" id="ARBA00023285"/>
    </source>
</evidence>
<feature type="chain" id="PRO_5040428695" description="chitin deacetylase" evidence="16">
    <location>
        <begin position="21"/>
        <end position="451"/>
    </location>
</feature>
<keyword evidence="3" id="KW-1003">Cell membrane</keyword>
<evidence type="ECO:0000256" key="4">
    <source>
        <dbReference type="ARBA" id="ARBA00022622"/>
    </source>
</evidence>
<keyword evidence="16" id="KW-0732">Signal</keyword>
<evidence type="ECO:0000256" key="6">
    <source>
        <dbReference type="ARBA" id="ARBA00022801"/>
    </source>
</evidence>
<keyword evidence="10" id="KW-0170">Cobalt</keyword>
<keyword evidence="8" id="KW-0472">Membrane</keyword>
<feature type="signal peptide" evidence="16">
    <location>
        <begin position="1"/>
        <end position="20"/>
    </location>
</feature>
<gene>
    <name evidence="18" type="primary">CDA2</name>
    <name evidence="18" type="ORF">LshimejAT787_1004390</name>
</gene>
<dbReference type="EMBL" id="BRPK01000010">
    <property type="protein sequence ID" value="GLB41839.1"/>
    <property type="molecule type" value="Genomic_DNA"/>
</dbReference>
<keyword evidence="5" id="KW-0479">Metal-binding</keyword>
<dbReference type="GO" id="GO:0046872">
    <property type="term" value="F:metal ion binding"/>
    <property type="evidence" value="ECO:0007669"/>
    <property type="project" value="UniProtKB-KW"/>
</dbReference>
<evidence type="ECO:0000256" key="9">
    <source>
        <dbReference type="ARBA" id="ARBA00023277"/>
    </source>
</evidence>
<dbReference type="GO" id="GO:0098552">
    <property type="term" value="C:side of membrane"/>
    <property type="evidence" value="ECO:0007669"/>
    <property type="project" value="UniProtKB-KW"/>
</dbReference>
<name>A0A9P3PUL2_LYOSH</name>
<evidence type="ECO:0000256" key="1">
    <source>
        <dbReference type="ARBA" id="ARBA00001941"/>
    </source>
</evidence>
<protein>
    <recommendedName>
        <fullName evidence="14">chitin deacetylase</fullName>
        <ecNumber evidence="14">3.5.1.41</ecNumber>
    </recommendedName>
</protein>
<evidence type="ECO:0000313" key="18">
    <source>
        <dbReference type="EMBL" id="GLB41839.1"/>
    </source>
</evidence>
<dbReference type="Proteomes" id="UP001063166">
    <property type="component" value="Unassembled WGS sequence"/>
</dbReference>
<organism evidence="18 19">
    <name type="scientific">Lyophyllum shimeji</name>
    <name type="common">Hon-shimeji</name>
    <name type="synonym">Tricholoma shimeji</name>
    <dbReference type="NCBI Taxonomy" id="47721"/>
    <lineage>
        <taxon>Eukaryota</taxon>
        <taxon>Fungi</taxon>
        <taxon>Dikarya</taxon>
        <taxon>Basidiomycota</taxon>
        <taxon>Agaricomycotina</taxon>
        <taxon>Agaricomycetes</taxon>
        <taxon>Agaricomycetidae</taxon>
        <taxon>Agaricales</taxon>
        <taxon>Tricholomatineae</taxon>
        <taxon>Lyophyllaceae</taxon>
        <taxon>Lyophyllum</taxon>
    </lineage>
</organism>
<evidence type="ECO:0000256" key="14">
    <source>
        <dbReference type="ARBA" id="ARBA00024056"/>
    </source>
</evidence>
<feature type="domain" description="NodB homology" evidence="17">
    <location>
        <begin position="185"/>
        <end position="389"/>
    </location>
</feature>
<comment type="caution">
    <text evidence="18">The sequence shown here is derived from an EMBL/GenBank/DDBJ whole genome shotgun (WGS) entry which is preliminary data.</text>
</comment>
<keyword evidence="9" id="KW-0119">Carbohydrate metabolism</keyword>
<dbReference type="EC" id="3.5.1.41" evidence="14"/>
<evidence type="ECO:0000259" key="17">
    <source>
        <dbReference type="PROSITE" id="PS51677"/>
    </source>
</evidence>
<sequence length="451" mass="48230">MRSCSLATLVALLGASNVQAVNHRHVDIVHKRQATANVAAAVSTTSARLSGTATGVTAVPVPTVAGIPALDNITFGMPSGTTLPVTTTFAAGASPPVSGAPALPTPFVFSPNDWPAQDHIPPTDSDEVAQWMKELEGLNIPNIKPTVDGSCQNDTAAAADAANRGWWTCGGYTRPTDIVACPDKYTWGVSFDDGPAPYTQYALTSSLRWSPFLTTPFVQKLVEIPGPEENLCHLLRCHEISVHTWSHKHLTSLTNEQVVAELGWTRHAIRTVLGVTPTTMRPPFGDIDDRVRAISLAMGMVPIMWTRTPDGGQFDTNDWRVAGGLVTGKDSYATFQNILTNASAMDTGFIVLQHDLYEITVDLATGYTLDAALNHNPPFTLKPIGQCTKTPTANLYFESNKNATFPMMNHTYDIDGDGVAEFGKSSKNAGFRNSAPLLGALFLAGIGAILL</sequence>
<evidence type="ECO:0000256" key="12">
    <source>
        <dbReference type="ARBA" id="ARBA00023316"/>
    </source>
</evidence>
<dbReference type="InterPro" id="IPR002509">
    <property type="entry name" value="NODB_dom"/>
</dbReference>
<dbReference type="PANTHER" id="PTHR10587">
    <property type="entry name" value="GLYCOSYL TRANSFERASE-RELATED"/>
    <property type="match status" value="1"/>
</dbReference>
<comment type="catalytic activity">
    <reaction evidence="15">
        <text>[(1-&gt;4)-N-acetyl-beta-D-glucosaminyl](n) + n H2O = chitosan + n acetate</text>
        <dbReference type="Rhea" id="RHEA:10464"/>
        <dbReference type="Rhea" id="RHEA-COMP:9593"/>
        <dbReference type="Rhea" id="RHEA-COMP:9597"/>
        <dbReference type="ChEBI" id="CHEBI:15377"/>
        <dbReference type="ChEBI" id="CHEBI:17029"/>
        <dbReference type="ChEBI" id="CHEBI:30089"/>
        <dbReference type="ChEBI" id="CHEBI:57704"/>
        <dbReference type="EC" id="3.5.1.41"/>
    </reaction>
    <physiologicalReaction direction="left-to-right" evidence="15">
        <dbReference type="Rhea" id="RHEA:10465"/>
    </physiologicalReaction>
</comment>
<keyword evidence="7" id="KW-0146">Chitin degradation</keyword>
<dbReference type="GO" id="GO:0000272">
    <property type="term" value="P:polysaccharide catabolic process"/>
    <property type="evidence" value="ECO:0007669"/>
    <property type="project" value="UniProtKB-KW"/>
</dbReference>
<keyword evidence="6" id="KW-0378">Hydrolase</keyword>
<evidence type="ECO:0000256" key="3">
    <source>
        <dbReference type="ARBA" id="ARBA00022475"/>
    </source>
</evidence>
<evidence type="ECO:0000256" key="11">
    <source>
        <dbReference type="ARBA" id="ARBA00023288"/>
    </source>
</evidence>
<evidence type="ECO:0000256" key="7">
    <source>
        <dbReference type="ARBA" id="ARBA00023024"/>
    </source>
</evidence>
<dbReference type="InterPro" id="IPR050248">
    <property type="entry name" value="Polysacc_deacetylase_ArnD"/>
</dbReference>
<evidence type="ECO:0000313" key="19">
    <source>
        <dbReference type="Proteomes" id="UP001063166"/>
    </source>
</evidence>
<evidence type="ECO:0000256" key="5">
    <source>
        <dbReference type="ARBA" id="ARBA00022723"/>
    </source>
</evidence>
<evidence type="ECO:0000256" key="15">
    <source>
        <dbReference type="ARBA" id="ARBA00048494"/>
    </source>
</evidence>
<dbReference type="PANTHER" id="PTHR10587:SF133">
    <property type="entry name" value="CHITIN DEACETYLASE 1-RELATED"/>
    <property type="match status" value="1"/>
</dbReference>
<dbReference type="SUPFAM" id="SSF88713">
    <property type="entry name" value="Glycoside hydrolase/deacetylase"/>
    <property type="match status" value="1"/>
</dbReference>
<keyword evidence="19" id="KW-1185">Reference proteome</keyword>
<dbReference type="PROSITE" id="PS51677">
    <property type="entry name" value="NODB"/>
    <property type="match status" value="1"/>
</dbReference>
<dbReference type="Pfam" id="PF01522">
    <property type="entry name" value="Polysacc_deac_1"/>
    <property type="match status" value="1"/>
</dbReference>
<evidence type="ECO:0000256" key="13">
    <source>
        <dbReference type="ARBA" id="ARBA00023326"/>
    </source>
</evidence>
<dbReference type="AlphaFoldDB" id="A0A9P3PUL2"/>
<dbReference type="GO" id="GO:0004099">
    <property type="term" value="F:chitin deacetylase activity"/>
    <property type="evidence" value="ECO:0007669"/>
    <property type="project" value="UniProtKB-EC"/>
</dbReference>
<keyword evidence="13" id="KW-0624">Polysaccharide degradation</keyword>
<comment type="subcellular location">
    <subcellularLocation>
        <location evidence="2">Cell membrane</location>
        <topology evidence="2">Lipid-anchor</topology>
        <topology evidence="2">GPI-anchor</topology>
    </subcellularLocation>
</comment>
<evidence type="ECO:0000256" key="2">
    <source>
        <dbReference type="ARBA" id="ARBA00004609"/>
    </source>
</evidence>
<accession>A0A9P3PUL2</accession>
<dbReference type="InterPro" id="IPR011330">
    <property type="entry name" value="Glyco_hydro/deAcase_b/a-brl"/>
</dbReference>
<keyword evidence="4" id="KW-0336">GPI-anchor</keyword>
<proteinExistence type="predicted"/>
<dbReference type="Gene3D" id="3.20.20.370">
    <property type="entry name" value="Glycoside hydrolase/deacetylase"/>
    <property type="match status" value="1"/>
</dbReference>
<evidence type="ECO:0000256" key="16">
    <source>
        <dbReference type="SAM" id="SignalP"/>
    </source>
</evidence>
<keyword evidence="11" id="KW-0449">Lipoprotein</keyword>